<gene>
    <name evidence="4" type="ORF">STSU_027395</name>
</gene>
<feature type="domain" description="Peptidoglycan binding-like" evidence="3">
    <location>
        <begin position="143"/>
        <end position="191"/>
    </location>
</feature>
<evidence type="ECO:0000259" key="3">
    <source>
        <dbReference type="Pfam" id="PF01471"/>
    </source>
</evidence>
<keyword evidence="2" id="KW-0812">Transmembrane</keyword>
<protein>
    <submittedName>
        <fullName evidence="4">Peptidoglycan-binding protein</fullName>
    </submittedName>
</protein>
<dbReference type="EMBL" id="CP029159">
    <property type="protein sequence ID" value="QKM71941.1"/>
    <property type="molecule type" value="Genomic_DNA"/>
</dbReference>
<evidence type="ECO:0000256" key="2">
    <source>
        <dbReference type="SAM" id="Phobius"/>
    </source>
</evidence>
<keyword evidence="2" id="KW-1133">Transmembrane helix</keyword>
<feature type="transmembrane region" description="Helical" evidence="2">
    <location>
        <begin position="28"/>
        <end position="49"/>
    </location>
</feature>
<dbReference type="Pfam" id="PF01471">
    <property type="entry name" value="PG_binding_1"/>
    <property type="match status" value="1"/>
</dbReference>
<dbReference type="GO" id="GO:0015562">
    <property type="term" value="F:efflux transmembrane transporter activity"/>
    <property type="evidence" value="ECO:0007669"/>
    <property type="project" value="TreeGrafter"/>
</dbReference>
<dbReference type="PANTHER" id="PTHR30469:SF38">
    <property type="entry name" value="HLYD FAMILY SECRETION PROTEIN"/>
    <property type="match status" value="1"/>
</dbReference>
<dbReference type="InterPro" id="IPR002477">
    <property type="entry name" value="Peptidoglycan-bd-like"/>
</dbReference>
<keyword evidence="5" id="KW-1185">Reference proteome</keyword>
<evidence type="ECO:0000313" key="4">
    <source>
        <dbReference type="EMBL" id="QKM71941.1"/>
    </source>
</evidence>
<evidence type="ECO:0000256" key="1">
    <source>
        <dbReference type="SAM" id="MobiDB-lite"/>
    </source>
</evidence>
<dbReference type="Gene3D" id="2.40.420.20">
    <property type="match status" value="1"/>
</dbReference>
<organism evidence="4 5">
    <name type="scientific">Streptomyces tsukubensis (strain DSM 42081 / NBRC 108919 / NRRL 18488 / 9993)</name>
    <dbReference type="NCBI Taxonomy" id="1114943"/>
    <lineage>
        <taxon>Bacteria</taxon>
        <taxon>Bacillati</taxon>
        <taxon>Actinomycetota</taxon>
        <taxon>Actinomycetes</taxon>
        <taxon>Kitasatosporales</taxon>
        <taxon>Streptomycetaceae</taxon>
        <taxon>Streptomyces</taxon>
    </lineage>
</organism>
<dbReference type="InterPro" id="IPR036366">
    <property type="entry name" value="PGBDSf"/>
</dbReference>
<proteinExistence type="predicted"/>
<dbReference type="InterPro" id="IPR036365">
    <property type="entry name" value="PGBD-like_sf"/>
</dbReference>
<dbReference type="AlphaFoldDB" id="A0A7G3URH4"/>
<dbReference type="Gene3D" id="1.10.101.10">
    <property type="entry name" value="PGBD-like superfamily/PGBD"/>
    <property type="match status" value="1"/>
</dbReference>
<dbReference type="SUPFAM" id="SSF47090">
    <property type="entry name" value="PGBD-like"/>
    <property type="match status" value="1"/>
</dbReference>
<reference evidence="4 5" key="1">
    <citation type="journal article" date="2012" name="J. Bacteriol.">
        <title>Draft genome of Streptomyces tsukubaensis NRRL 18488, the producer of the clinically important immunosuppressant tacrolimus (FK506).</title>
        <authorList>
            <person name="Barreiro C."/>
            <person name="Prieto C."/>
            <person name="Sola-Landa A."/>
            <person name="Solera E."/>
            <person name="Martinez-Castro M."/>
            <person name="Perez-Redondo R."/>
            <person name="Garcia-Estrada C."/>
            <person name="Aparicio J.F."/>
            <person name="Fernandez-Martinez L.T."/>
            <person name="Santos-Aberturas J."/>
            <person name="Salehi-Najafabadi Z."/>
            <person name="Rodriguez-Garcia A."/>
            <person name="Tauch A."/>
            <person name="Martin J.F."/>
        </authorList>
    </citation>
    <scope>NUCLEOTIDE SEQUENCE [LARGE SCALE GENOMIC DNA]</scope>
    <source>
        <strain evidence="5">DSM 42081 / NBRC 108919 / NRRL 18488 / 9993</strain>
    </source>
</reference>
<evidence type="ECO:0000313" key="5">
    <source>
        <dbReference type="Proteomes" id="UP000005940"/>
    </source>
</evidence>
<name>A0A7G3URH4_STRT9</name>
<dbReference type="PANTHER" id="PTHR30469">
    <property type="entry name" value="MULTIDRUG RESISTANCE PROTEIN MDTA"/>
    <property type="match status" value="1"/>
</dbReference>
<dbReference type="Proteomes" id="UP000005940">
    <property type="component" value="Chromosome"/>
</dbReference>
<keyword evidence="2" id="KW-0472">Membrane</keyword>
<sequence length="376" mass="38677">MDGTDGPEDPPPPPFRSQRRRRRRGRRAAAVLVVLAAGGAVAVAGLGLGGDADAGGGDSGGLPPNTAKVTRQTLRDLHTADGTLGFGDTAEIVSRVAGTVTAVPETGERITRGEELYAVDDLPVTLMYGSLPAYRPLKEDTEGPDVRQLERNLRDLGYTGFTVDEKFTGATTSAVKAWQEDLGLEETGVVDLGRVVFAPSAIRVEAVETAKGGTVQMGAKVLSYTGTAKAVTVELDPEYLRLAKKGTAVTVTLPDDTRAAGRIDQVSTVVQPASGQQEATTKVEVIVALTGAKAQKAAARFGSASVDADFVAGTRPNVLTVPVAALLAFSGGGFGVEVVSGATSTYLPVTTGLFAEGRVEISGEGVAEGAVVGMPK</sequence>
<feature type="region of interest" description="Disordered" evidence="1">
    <location>
        <begin position="1"/>
        <end position="23"/>
    </location>
</feature>
<dbReference type="GO" id="GO:1990281">
    <property type="term" value="C:efflux pump complex"/>
    <property type="evidence" value="ECO:0007669"/>
    <property type="project" value="TreeGrafter"/>
</dbReference>
<accession>A0A7G3URH4</accession>